<gene>
    <name evidence="1" type="ORF">SKAU_G00161070</name>
</gene>
<dbReference type="EMBL" id="JAINUF010000005">
    <property type="protein sequence ID" value="KAJ8359582.1"/>
    <property type="molecule type" value="Genomic_DNA"/>
</dbReference>
<reference evidence="1" key="1">
    <citation type="journal article" date="2023" name="Science">
        <title>Genome structures resolve the early diversification of teleost fishes.</title>
        <authorList>
            <person name="Parey E."/>
            <person name="Louis A."/>
            <person name="Montfort J."/>
            <person name="Bouchez O."/>
            <person name="Roques C."/>
            <person name="Iampietro C."/>
            <person name="Lluch J."/>
            <person name="Castinel A."/>
            <person name="Donnadieu C."/>
            <person name="Desvignes T."/>
            <person name="Floi Bucao C."/>
            <person name="Jouanno E."/>
            <person name="Wen M."/>
            <person name="Mejri S."/>
            <person name="Dirks R."/>
            <person name="Jansen H."/>
            <person name="Henkel C."/>
            <person name="Chen W.J."/>
            <person name="Zahm M."/>
            <person name="Cabau C."/>
            <person name="Klopp C."/>
            <person name="Thompson A.W."/>
            <person name="Robinson-Rechavi M."/>
            <person name="Braasch I."/>
            <person name="Lecointre G."/>
            <person name="Bobe J."/>
            <person name="Postlethwait J.H."/>
            <person name="Berthelot C."/>
            <person name="Roest Crollius H."/>
            <person name="Guiguen Y."/>
        </authorList>
    </citation>
    <scope>NUCLEOTIDE SEQUENCE</scope>
    <source>
        <strain evidence="1">WJC10195</strain>
    </source>
</reference>
<comment type="caution">
    <text evidence="1">The sequence shown here is derived from an EMBL/GenBank/DDBJ whole genome shotgun (WGS) entry which is preliminary data.</text>
</comment>
<keyword evidence="2" id="KW-1185">Reference proteome</keyword>
<organism evidence="1 2">
    <name type="scientific">Synaphobranchus kaupii</name>
    <name type="common">Kaup's arrowtooth eel</name>
    <dbReference type="NCBI Taxonomy" id="118154"/>
    <lineage>
        <taxon>Eukaryota</taxon>
        <taxon>Metazoa</taxon>
        <taxon>Chordata</taxon>
        <taxon>Craniata</taxon>
        <taxon>Vertebrata</taxon>
        <taxon>Euteleostomi</taxon>
        <taxon>Actinopterygii</taxon>
        <taxon>Neopterygii</taxon>
        <taxon>Teleostei</taxon>
        <taxon>Anguilliformes</taxon>
        <taxon>Synaphobranchidae</taxon>
        <taxon>Synaphobranchus</taxon>
    </lineage>
</organism>
<accession>A0A9Q1IZW6</accession>
<name>A0A9Q1IZW6_SYNKA</name>
<dbReference type="Proteomes" id="UP001152622">
    <property type="component" value="Chromosome 5"/>
</dbReference>
<protein>
    <submittedName>
        <fullName evidence="1">Uncharacterized protein</fullName>
    </submittedName>
</protein>
<dbReference type="AlphaFoldDB" id="A0A9Q1IZW6"/>
<dbReference type="OrthoDB" id="10528376at2759"/>
<evidence type="ECO:0000313" key="2">
    <source>
        <dbReference type="Proteomes" id="UP001152622"/>
    </source>
</evidence>
<proteinExistence type="predicted"/>
<evidence type="ECO:0000313" key="1">
    <source>
        <dbReference type="EMBL" id="KAJ8359582.1"/>
    </source>
</evidence>
<sequence>MQTNCSEKLVSQLSLGNTEVIDSLEVTCQRRRGEEDCGIEFPHRRERFTVMIPEPATSVLKVVWLRTCG</sequence>